<dbReference type="Proteomes" id="UP001465755">
    <property type="component" value="Unassembled WGS sequence"/>
</dbReference>
<proteinExistence type="predicted"/>
<keyword evidence="2" id="KW-1185">Reference proteome</keyword>
<evidence type="ECO:0000313" key="2">
    <source>
        <dbReference type="Proteomes" id="UP001465755"/>
    </source>
</evidence>
<accession>A0AAW1PWF6</accession>
<comment type="caution">
    <text evidence="1">The sequence shown here is derived from an EMBL/GenBank/DDBJ whole genome shotgun (WGS) entry which is preliminary data.</text>
</comment>
<evidence type="ECO:0000313" key="1">
    <source>
        <dbReference type="EMBL" id="KAK9812509.1"/>
    </source>
</evidence>
<protein>
    <submittedName>
        <fullName evidence="1">Uncharacterized protein</fullName>
    </submittedName>
</protein>
<organism evidence="1 2">
    <name type="scientific">Symbiochloris irregularis</name>
    <dbReference type="NCBI Taxonomy" id="706552"/>
    <lineage>
        <taxon>Eukaryota</taxon>
        <taxon>Viridiplantae</taxon>
        <taxon>Chlorophyta</taxon>
        <taxon>core chlorophytes</taxon>
        <taxon>Trebouxiophyceae</taxon>
        <taxon>Trebouxiales</taxon>
        <taxon>Trebouxiaceae</taxon>
        <taxon>Symbiochloris</taxon>
    </lineage>
</organism>
<name>A0AAW1PWF6_9CHLO</name>
<reference evidence="1 2" key="1">
    <citation type="journal article" date="2024" name="Nat. Commun.">
        <title>Phylogenomics reveals the evolutionary origins of lichenization in chlorophyte algae.</title>
        <authorList>
            <person name="Puginier C."/>
            <person name="Libourel C."/>
            <person name="Otte J."/>
            <person name="Skaloud P."/>
            <person name="Haon M."/>
            <person name="Grisel S."/>
            <person name="Petersen M."/>
            <person name="Berrin J.G."/>
            <person name="Delaux P.M."/>
            <person name="Dal Grande F."/>
            <person name="Keller J."/>
        </authorList>
    </citation>
    <scope>NUCLEOTIDE SEQUENCE [LARGE SCALE GENOMIC DNA]</scope>
    <source>
        <strain evidence="1 2">SAG 2036</strain>
    </source>
</reference>
<dbReference type="EMBL" id="JALJOQ010000006">
    <property type="protein sequence ID" value="KAK9812509.1"/>
    <property type="molecule type" value="Genomic_DNA"/>
</dbReference>
<dbReference type="SUPFAM" id="SSF82171">
    <property type="entry name" value="DPP6 N-terminal domain-like"/>
    <property type="match status" value="1"/>
</dbReference>
<dbReference type="Gene3D" id="2.120.10.30">
    <property type="entry name" value="TolB, C-terminal domain"/>
    <property type="match status" value="1"/>
</dbReference>
<dbReference type="AlphaFoldDB" id="A0AAW1PWF6"/>
<sequence length="323" mass="35411">MDIYERSGKERISGKPVERAFWKLTRKKCDRAGRYLVREASLDQWREIAKLALPLGHPAHTSAQVSDIQVAIHAFYSSQSHLKRGKISCRLEISGALDTPKFAPNGCNFAVMVEAAEQGGLFGDDHPRASAPEGQAASGCEDQACLVAFYEDGTSIPLIKRPHCSGALRDWAWSRDGQSLVCSDYDPSLGQLHVEIAPVHCGERRTHAADIAPYANCADDLTVSLSAHGQYIALYFSGAAWDSGPQIWIYSVEGTLCAELTAVVSGRPKGRESSMPVWHPNEPIIAFVSGRYVYTRDLTSTDGSKEVGWLDYWMRIQSGPLGP</sequence>
<dbReference type="InterPro" id="IPR011042">
    <property type="entry name" value="6-blade_b-propeller_TolB-like"/>
</dbReference>
<gene>
    <name evidence="1" type="ORF">WJX73_004967</name>
</gene>